<dbReference type="PANTHER" id="PTHR33488">
    <property type="entry name" value="ZGC:162509"/>
    <property type="match status" value="1"/>
</dbReference>
<evidence type="ECO:0000313" key="2">
    <source>
        <dbReference type="Proteomes" id="UP000000305"/>
    </source>
</evidence>
<organism evidence="1 2">
    <name type="scientific">Daphnia pulex</name>
    <name type="common">Water flea</name>
    <dbReference type="NCBI Taxonomy" id="6669"/>
    <lineage>
        <taxon>Eukaryota</taxon>
        <taxon>Metazoa</taxon>
        <taxon>Ecdysozoa</taxon>
        <taxon>Arthropoda</taxon>
        <taxon>Crustacea</taxon>
        <taxon>Branchiopoda</taxon>
        <taxon>Diplostraca</taxon>
        <taxon>Cladocera</taxon>
        <taxon>Anomopoda</taxon>
        <taxon>Daphniidae</taxon>
        <taxon>Daphnia</taxon>
    </lineage>
</organism>
<dbReference type="InParanoid" id="E9HS29"/>
<reference evidence="1 2" key="1">
    <citation type="journal article" date="2011" name="Science">
        <title>The ecoresponsive genome of Daphnia pulex.</title>
        <authorList>
            <person name="Colbourne J.K."/>
            <person name="Pfrender M.E."/>
            <person name="Gilbert D."/>
            <person name="Thomas W.K."/>
            <person name="Tucker A."/>
            <person name="Oakley T.H."/>
            <person name="Tokishita S."/>
            <person name="Aerts A."/>
            <person name="Arnold G.J."/>
            <person name="Basu M.K."/>
            <person name="Bauer D.J."/>
            <person name="Caceres C.E."/>
            <person name="Carmel L."/>
            <person name="Casola C."/>
            <person name="Choi J.H."/>
            <person name="Detter J.C."/>
            <person name="Dong Q."/>
            <person name="Dusheyko S."/>
            <person name="Eads B.D."/>
            <person name="Frohlich T."/>
            <person name="Geiler-Samerotte K.A."/>
            <person name="Gerlach D."/>
            <person name="Hatcher P."/>
            <person name="Jogdeo S."/>
            <person name="Krijgsveld J."/>
            <person name="Kriventseva E.V."/>
            <person name="Kultz D."/>
            <person name="Laforsch C."/>
            <person name="Lindquist E."/>
            <person name="Lopez J."/>
            <person name="Manak J.R."/>
            <person name="Muller J."/>
            <person name="Pangilinan J."/>
            <person name="Patwardhan R.P."/>
            <person name="Pitluck S."/>
            <person name="Pritham E.J."/>
            <person name="Rechtsteiner A."/>
            <person name="Rho M."/>
            <person name="Rogozin I.B."/>
            <person name="Sakarya O."/>
            <person name="Salamov A."/>
            <person name="Schaack S."/>
            <person name="Shapiro H."/>
            <person name="Shiga Y."/>
            <person name="Skalitzky C."/>
            <person name="Smith Z."/>
            <person name="Souvorov A."/>
            <person name="Sung W."/>
            <person name="Tang Z."/>
            <person name="Tsuchiya D."/>
            <person name="Tu H."/>
            <person name="Vos H."/>
            <person name="Wang M."/>
            <person name="Wolf Y.I."/>
            <person name="Yamagata H."/>
            <person name="Yamada T."/>
            <person name="Ye Y."/>
            <person name="Shaw J.R."/>
            <person name="Andrews J."/>
            <person name="Crease T.J."/>
            <person name="Tang H."/>
            <person name="Lucas S.M."/>
            <person name="Robertson H.M."/>
            <person name="Bork P."/>
            <person name="Koonin E.V."/>
            <person name="Zdobnov E.M."/>
            <person name="Grigoriev I.V."/>
            <person name="Lynch M."/>
            <person name="Boore J.L."/>
        </authorList>
    </citation>
    <scope>NUCLEOTIDE SEQUENCE [LARGE SCALE GENOMIC DNA]</scope>
</reference>
<dbReference type="OrthoDB" id="5406275at2759"/>
<sequence>MSTIITSKGGPPDDGKHIGEPGKLSEVHLDLAARSEELWFNRKEVVQDYLPAPLSRIRESAVQSVLLSKAVVYQFEHVMNLTTEALKMCTSVKSQQEMNLRKNLDREKILNINIPSYQQMVANLNETAMKDTAMMDRAEDDMRRALKKYQQAGK</sequence>
<dbReference type="Proteomes" id="UP000000305">
    <property type="component" value="Unassembled WGS sequence"/>
</dbReference>
<name>E9HS29_DAPPU</name>
<proteinExistence type="predicted"/>
<dbReference type="EMBL" id="GL732744">
    <property type="protein sequence ID" value="EFX65459.1"/>
    <property type="molecule type" value="Genomic_DNA"/>
</dbReference>
<keyword evidence="2" id="KW-1185">Reference proteome</keyword>
<protein>
    <submittedName>
        <fullName evidence="1">Uncharacterized protein</fullName>
    </submittedName>
</protein>
<accession>E9HS29</accession>
<dbReference type="KEGG" id="dpx:DAPPUDRAFT_117263"/>
<dbReference type="HOGENOM" id="CLU_1706038_0_0_1"/>
<gene>
    <name evidence="1" type="ORF">DAPPUDRAFT_117263</name>
</gene>
<dbReference type="PANTHER" id="PTHR33488:SF2">
    <property type="entry name" value="EARLY ENDOSOME ANTIGEN 1-LIKE"/>
    <property type="match status" value="1"/>
</dbReference>
<evidence type="ECO:0000313" key="1">
    <source>
        <dbReference type="EMBL" id="EFX65459.1"/>
    </source>
</evidence>
<dbReference type="AlphaFoldDB" id="E9HS29"/>